<proteinExistence type="predicted"/>
<name>A0A077K147_PSEAI</name>
<dbReference type="Proteomes" id="UP000433532">
    <property type="component" value="Unassembled WGS sequence"/>
</dbReference>
<protein>
    <submittedName>
        <fullName evidence="1">PhnD/SsuA/transferrin family substrate-binding protein</fullName>
    </submittedName>
    <submittedName>
        <fullName evidence="3">Phosphate/phosphite/phosphonate ABC transporter substrate-binding protein</fullName>
    </submittedName>
</protein>
<dbReference type="RefSeq" id="WP_003095961.1">
    <property type="nucleotide sequence ID" value="NZ_AP014622.1"/>
</dbReference>
<reference evidence="3" key="3">
    <citation type="submission" date="2023-06" db="EMBL/GenBank/DDBJ databases">
        <authorList>
            <consortium name="Clinical and Environmental Microbiology Branch: Whole genome sequencing antimicrobial resistance pathogens in the healthcare setting"/>
        </authorList>
    </citation>
    <scope>NUCLEOTIDE SEQUENCE</scope>
    <source>
        <strain evidence="3">2021CK-01020</strain>
    </source>
</reference>
<accession>A0A077K147</accession>
<dbReference type="Proteomes" id="UP001297540">
    <property type="component" value="Chromosome"/>
</dbReference>
<dbReference type="EMBL" id="WXZT01000004">
    <property type="protein sequence ID" value="MZZ12162.1"/>
    <property type="molecule type" value="Genomic_DNA"/>
</dbReference>
<dbReference type="Proteomes" id="UP000644192">
    <property type="component" value="Unassembled WGS sequence"/>
</dbReference>
<organism evidence="1 4">
    <name type="scientific">Pseudomonas aeruginosa</name>
    <dbReference type="NCBI Taxonomy" id="287"/>
    <lineage>
        <taxon>Bacteria</taxon>
        <taxon>Pseudomonadati</taxon>
        <taxon>Pseudomonadota</taxon>
        <taxon>Gammaproteobacteria</taxon>
        <taxon>Pseudomonadales</taxon>
        <taxon>Pseudomonadaceae</taxon>
        <taxon>Pseudomonas</taxon>
    </lineage>
</organism>
<dbReference type="PANTHER" id="PTHR35841">
    <property type="entry name" value="PHOSPHONATES-BINDING PERIPLASMIC PROTEIN"/>
    <property type="match status" value="1"/>
</dbReference>
<evidence type="ECO:0000313" key="4">
    <source>
        <dbReference type="Proteomes" id="UP000433532"/>
    </source>
</evidence>
<dbReference type="EMBL" id="CP136986">
    <property type="protein sequence ID" value="WOS77597.1"/>
    <property type="molecule type" value="Genomic_DNA"/>
</dbReference>
<dbReference type="Pfam" id="PF12974">
    <property type="entry name" value="Phosphonate-bd"/>
    <property type="match status" value="1"/>
</dbReference>
<dbReference type="KEGG" id="paeb:NCGM1900_5858"/>
<sequence>MIDTPVVAALDMYVEPDCVRQAGATFIGEVCRRLGVRRYAPAAADLAVQWRQPNLLFAQTCGYPLMTQLRGQVAVLAVPSYDLPDCAPGEHCSLFVAAEGQARQRLGDFRNTRLALNDRDSNSGMNLLRHALAPLGRDSAFFAEVRISGGHLRSLAMVAAGEVELTSVDAVTFGYLQRHAPERLAGLRVLGRSAPSPALPLITSLHWSAAQRRELFEALNLTLIECPHLAATLALKSFLPAGEEHYRILLDYERQAQGWGYPQLR</sequence>
<evidence type="ECO:0000313" key="2">
    <source>
        <dbReference type="EMBL" id="MZZ12162.1"/>
    </source>
</evidence>
<reference evidence="3" key="4">
    <citation type="submission" date="2023-10" db="EMBL/GenBank/DDBJ databases">
        <title>Pathogen: clinical or host-associated sample.</title>
        <authorList>
            <person name="Hergert J."/>
            <person name="Casey R."/>
            <person name="Wagner J."/>
            <person name="Young E.L."/>
            <person name="Oakeson K.F."/>
        </authorList>
    </citation>
    <scope>NUCLEOTIDE SEQUENCE</scope>
    <source>
        <strain evidence="3">2021CK-01020</strain>
    </source>
</reference>
<reference evidence="1 4" key="1">
    <citation type="submission" date="2019-11" db="EMBL/GenBank/DDBJ databases">
        <title>Genomes of ocular Pseudomonas aeruginosa isolates.</title>
        <authorList>
            <person name="Khan M."/>
            <person name="Rice S.A."/>
            <person name="Willcox M.D.P."/>
            <person name="Stapleton F."/>
        </authorList>
    </citation>
    <scope>NUCLEOTIDE SEQUENCE [LARGE SCALE GENOMIC DNA]</scope>
    <source>
        <strain evidence="1 4">PA221</strain>
    </source>
</reference>
<evidence type="ECO:0000313" key="3">
    <source>
        <dbReference type="EMBL" id="WOS77597.1"/>
    </source>
</evidence>
<dbReference type="PANTHER" id="PTHR35841:SF1">
    <property type="entry name" value="PHOSPHONATES-BINDING PERIPLASMIC PROTEIN"/>
    <property type="match status" value="1"/>
</dbReference>
<dbReference type="SUPFAM" id="SSF53850">
    <property type="entry name" value="Periplasmic binding protein-like II"/>
    <property type="match status" value="1"/>
</dbReference>
<reference evidence="2" key="2">
    <citation type="submission" date="2020-01" db="EMBL/GenBank/DDBJ databases">
        <title>Bacteria Cultured from War Wounds Associated with the Conflict in Eastern Ukraine.</title>
        <authorList>
            <person name="Snesrud E."/>
            <person name="Galac M.R."/>
            <person name="Mc Gann P."/>
            <person name="Valentine K."/>
            <person name="Viacheslav K."/>
        </authorList>
    </citation>
    <scope>NUCLEOTIDE SEQUENCE</scope>
    <source>
        <strain evidence="2">VNMU148</strain>
    </source>
</reference>
<gene>
    <name evidence="1" type="ORF">GNQ48_11810</name>
    <name evidence="2" type="ORF">GUL26_07880</name>
    <name evidence="3" type="ORF">L4V69_34795</name>
</gene>
<evidence type="ECO:0000313" key="1">
    <source>
        <dbReference type="EMBL" id="MUI35696.1"/>
    </source>
</evidence>
<dbReference type="EMBL" id="WOAD01000008">
    <property type="protein sequence ID" value="MUI35696.1"/>
    <property type="molecule type" value="Genomic_DNA"/>
</dbReference>
<dbReference type="Gene3D" id="3.40.190.10">
    <property type="entry name" value="Periplasmic binding protein-like II"/>
    <property type="match status" value="1"/>
</dbReference>
<dbReference type="AlphaFoldDB" id="A0A077K147"/>